<feature type="region of interest" description="Disordered" evidence="6">
    <location>
        <begin position="974"/>
        <end position="1000"/>
    </location>
</feature>
<feature type="compositionally biased region" description="Pro residues" evidence="6">
    <location>
        <begin position="95"/>
        <end position="104"/>
    </location>
</feature>
<feature type="transmembrane region" description="Helical" evidence="7">
    <location>
        <begin position="261"/>
        <end position="285"/>
    </location>
</feature>
<feature type="transmembrane region" description="Helical" evidence="7">
    <location>
        <begin position="694"/>
        <end position="714"/>
    </location>
</feature>
<evidence type="ECO:0000313" key="9">
    <source>
        <dbReference type="Proteomes" id="UP000827284"/>
    </source>
</evidence>
<evidence type="ECO:0000256" key="4">
    <source>
        <dbReference type="ARBA" id="ARBA00022989"/>
    </source>
</evidence>
<dbReference type="AlphaFoldDB" id="A0A9P3HGV2"/>
<dbReference type="PANTHER" id="PTHR23504:SF15">
    <property type="entry name" value="MAJOR FACILITATOR SUPERFAMILY (MFS) PROFILE DOMAIN-CONTAINING PROTEIN"/>
    <property type="match status" value="1"/>
</dbReference>
<feature type="compositionally biased region" description="Low complexity" evidence="6">
    <location>
        <begin position="984"/>
        <end position="999"/>
    </location>
</feature>
<feature type="transmembrane region" description="Helical" evidence="7">
    <location>
        <begin position="921"/>
        <end position="941"/>
    </location>
</feature>
<dbReference type="EMBL" id="BQFW01000012">
    <property type="protein sequence ID" value="GJJ76484.1"/>
    <property type="molecule type" value="Genomic_DNA"/>
</dbReference>
<feature type="compositionally biased region" description="Polar residues" evidence="6">
    <location>
        <begin position="170"/>
        <end position="181"/>
    </location>
</feature>
<evidence type="ECO:0008006" key="10">
    <source>
        <dbReference type="Google" id="ProtNLM"/>
    </source>
</evidence>
<evidence type="ECO:0000256" key="2">
    <source>
        <dbReference type="ARBA" id="ARBA00022448"/>
    </source>
</evidence>
<gene>
    <name evidence="8" type="ORF">EMPS_08843</name>
</gene>
<accession>A0A9P3HGV2</accession>
<dbReference type="SUPFAM" id="SSF103473">
    <property type="entry name" value="MFS general substrate transporter"/>
    <property type="match status" value="2"/>
</dbReference>
<feature type="transmembrane region" description="Helical" evidence="7">
    <location>
        <begin position="331"/>
        <end position="349"/>
    </location>
</feature>
<proteinExistence type="predicted"/>
<feature type="transmembrane region" description="Helical" evidence="7">
    <location>
        <begin position="355"/>
        <end position="376"/>
    </location>
</feature>
<evidence type="ECO:0000256" key="5">
    <source>
        <dbReference type="ARBA" id="ARBA00023136"/>
    </source>
</evidence>
<feature type="transmembrane region" description="Helical" evidence="7">
    <location>
        <begin position="297"/>
        <end position="319"/>
    </location>
</feature>
<evidence type="ECO:0000256" key="3">
    <source>
        <dbReference type="ARBA" id="ARBA00022692"/>
    </source>
</evidence>
<feature type="compositionally biased region" description="Basic residues" evidence="6">
    <location>
        <begin position="147"/>
        <end position="169"/>
    </location>
</feature>
<feature type="compositionally biased region" description="Low complexity" evidence="6">
    <location>
        <begin position="37"/>
        <end position="59"/>
    </location>
</feature>
<keyword evidence="2" id="KW-0813">Transport</keyword>
<reference evidence="8" key="1">
    <citation type="submission" date="2021-11" db="EMBL/GenBank/DDBJ databases">
        <authorList>
            <person name="Herlambang A."/>
            <person name="Guo Y."/>
            <person name="Takashima Y."/>
            <person name="Nishizawa T."/>
        </authorList>
    </citation>
    <scope>NUCLEOTIDE SEQUENCE</scope>
    <source>
        <strain evidence="8">E1425</strain>
    </source>
</reference>
<feature type="region of interest" description="Disordered" evidence="6">
    <location>
        <begin position="1"/>
        <end position="104"/>
    </location>
</feature>
<organism evidence="8 9">
    <name type="scientific">Entomortierella parvispora</name>
    <dbReference type="NCBI Taxonomy" id="205924"/>
    <lineage>
        <taxon>Eukaryota</taxon>
        <taxon>Fungi</taxon>
        <taxon>Fungi incertae sedis</taxon>
        <taxon>Mucoromycota</taxon>
        <taxon>Mortierellomycotina</taxon>
        <taxon>Mortierellomycetes</taxon>
        <taxon>Mortierellales</taxon>
        <taxon>Mortierellaceae</taxon>
        <taxon>Entomortierella</taxon>
    </lineage>
</organism>
<feature type="transmembrane region" description="Helical" evidence="7">
    <location>
        <begin position="654"/>
        <end position="674"/>
    </location>
</feature>
<evidence type="ECO:0000313" key="8">
    <source>
        <dbReference type="EMBL" id="GJJ76484.1"/>
    </source>
</evidence>
<comment type="caution">
    <text evidence="8">The sequence shown here is derived from an EMBL/GenBank/DDBJ whole genome shotgun (WGS) entry which is preliminary data.</text>
</comment>
<feature type="transmembrane region" description="Helical" evidence="7">
    <location>
        <begin position="778"/>
        <end position="801"/>
    </location>
</feature>
<dbReference type="PANTHER" id="PTHR23504">
    <property type="entry name" value="MAJOR FACILITATOR SUPERFAMILY DOMAIN-CONTAINING PROTEIN 10"/>
    <property type="match status" value="1"/>
</dbReference>
<dbReference type="Proteomes" id="UP000827284">
    <property type="component" value="Unassembled WGS sequence"/>
</dbReference>
<reference evidence="8" key="2">
    <citation type="journal article" date="2022" name="Microbiol. Resour. Announc.">
        <title>Whole-Genome Sequence of Entomortierella parvispora E1425, a Mucoromycotan Fungus Associated with Burkholderiaceae-Related Endosymbiotic Bacteria.</title>
        <authorList>
            <person name="Herlambang A."/>
            <person name="Guo Y."/>
            <person name="Takashima Y."/>
            <person name="Narisawa K."/>
            <person name="Ohta H."/>
            <person name="Nishizawa T."/>
        </authorList>
    </citation>
    <scope>NUCLEOTIDE SEQUENCE</scope>
    <source>
        <strain evidence="8">E1425</strain>
    </source>
</reference>
<name>A0A9P3HGV2_9FUNG</name>
<keyword evidence="3 7" id="KW-0812">Transmembrane</keyword>
<dbReference type="Gene3D" id="1.20.1250.20">
    <property type="entry name" value="MFS general substrate transporter like domains"/>
    <property type="match status" value="2"/>
</dbReference>
<comment type="subcellular location">
    <subcellularLocation>
        <location evidence="1">Membrane</location>
        <topology evidence="1">Multi-pass membrane protein</topology>
    </subcellularLocation>
</comment>
<protein>
    <recommendedName>
        <fullName evidence="10">Major facilitator superfamily (MFS) profile domain-containing protein</fullName>
    </recommendedName>
</protein>
<dbReference type="GO" id="GO:0022857">
    <property type="term" value="F:transmembrane transporter activity"/>
    <property type="evidence" value="ECO:0007669"/>
    <property type="project" value="InterPro"/>
</dbReference>
<feature type="transmembrane region" description="Helical" evidence="7">
    <location>
        <begin position="726"/>
        <end position="746"/>
    </location>
</feature>
<dbReference type="Pfam" id="PF07690">
    <property type="entry name" value="MFS_1"/>
    <property type="match status" value="1"/>
</dbReference>
<dbReference type="InterPro" id="IPR011701">
    <property type="entry name" value="MFS"/>
</dbReference>
<keyword evidence="9" id="KW-1185">Reference proteome</keyword>
<feature type="transmembrane region" description="Helical" evidence="7">
    <location>
        <begin position="465"/>
        <end position="487"/>
    </location>
</feature>
<keyword evidence="4 7" id="KW-1133">Transmembrane helix</keyword>
<evidence type="ECO:0000256" key="6">
    <source>
        <dbReference type="SAM" id="MobiDB-lite"/>
    </source>
</evidence>
<dbReference type="OrthoDB" id="419616at2759"/>
<dbReference type="InterPro" id="IPR036259">
    <property type="entry name" value="MFS_trans_sf"/>
</dbReference>
<dbReference type="GO" id="GO:0016020">
    <property type="term" value="C:membrane"/>
    <property type="evidence" value="ECO:0007669"/>
    <property type="project" value="UniProtKB-SubCell"/>
</dbReference>
<keyword evidence="5 7" id="KW-0472">Membrane</keyword>
<evidence type="ECO:0000256" key="1">
    <source>
        <dbReference type="ARBA" id="ARBA00004141"/>
    </source>
</evidence>
<feature type="transmembrane region" description="Helical" evidence="7">
    <location>
        <begin position="499"/>
        <end position="521"/>
    </location>
</feature>
<feature type="compositionally biased region" description="Polar residues" evidence="6">
    <location>
        <begin position="1"/>
        <end position="10"/>
    </location>
</feature>
<sequence length="1017" mass="109828">MTHNSPSVADQNAHPERVSSSFVASSPPRIISKSKAGPLSRSPGRSPSSVYGSIPSQSSSPPPPPVSQPRRQAASTVPVLSPSSISAPVSASVPNPRPSTPLPPMVRGFTFVLVRILLFPKTVFVRSVVVGRGCLNKLGLTQLHRGTGGRHPHRHYHPHQPGRQRHHYRSYQQPSGGTTEADSGAGSLPSYRGRQQHRRYRHPASTSQSRSRSRGNDYPRLSTGSGRDDGNGGNGVGGEGAVSRVRGNCWSRFKNNYNVQVATICLCLTGESFAQSVMCPFLYYMVRDFHVGPDIWIGYYAGLLWTGFWGANLCTTLLWGHLSDRYGRKTILLFGLFMTSVSTICLGLSTCYHDAMWSLVVQGACTGLVPVSKCSIGELANRQQRIHDVERSLAKAQMGGRVCDPEEVLNEKSLDVEGIEEVDVEGGVWCSDPNCTDGFNATDSRLDHRATPLVKTRVDYAAKGYSALVIALALGAAPGPLAGGSLTRKHIHGFDSYPYFAPCLLAAIVGFVITGLVAVLLNETNPKWSKPTEYENLLEVRTRAASMYLHETLTPPITRGRSGYEQSRRYRETAGAVSRAATESPLDNNTCEDKANFDEAEDKITLSNETRPRLRPQGGVPTPLVTCTCPPTAPSRTTSKVLPTRSILSPATELYLILAIYTLLVLTSILGSEFVMLYTQSPVLRGGLEFSAKVLGQVLTIRGILKLTFNLFGYPWMVRRTGLLNCLRIGIVAIGSVSVLGLGWFVPWSVENENMILSVNADKEHAAQTKRPPVGMTAVLLCLSLISVGDVLGYISVLVLFGKSADRLKSGGKTMNTEGPNQQQGGSGVLWSVAQVSANVMRLTGPVLAGLLWSLTDKSPSVSASDVQRVGQSATGGASVGSTQSTFSVPHEASVEKIEFQESHGHFWAVATKIFRGSTSVFYLVGAICIVNFVASQFLYLSTPSSSTKAEGAVSPASQQHQHEPAPQAQDYFLQPEYSSGAGQSSQQQQQFQQPQQSQLEAGHVTCPIHRILHSSA</sequence>
<evidence type="ECO:0000256" key="7">
    <source>
        <dbReference type="SAM" id="Phobius"/>
    </source>
</evidence>
<feature type="compositionally biased region" description="Low complexity" evidence="6">
    <location>
        <begin position="77"/>
        <end position="94"/>
    </location>
</feature>
<feature type="region of interest" description="Disordered" evidence="6">
    <location>
        <begin position="145"/>
        <end position="238"/>
    </location>
</feature>